<reference evidence="1 2" key="1">
    <citation type="submission" date="2023-02" db="EMBL/GenBank/DDBJ databases">
        <title>Host association and intracellularity evolved multiple times independently in the Rickettsiales.</title>
        <authorList>
            <person name="Castelli M."/>
            <person name="Nardi T."/>
            <person name="Gammuto L."/>
            <person name="Bellinzona G."/>
            <person name="Sabaneyeva E."/>
            <person name="Potekhin A."/>
            <person name="Serra V."/>
            <person name="Petroni G."/>
            <person name="Sassera D."/>
        </authorList>
    </citation>
    <scope>NUCLEOTIDE SEQUENCE [LARGE SCALE GENOMIC DNA]</scope>
    <source>
        <strain evidence="1 2">BOD18</strain>
    </source>
</reference>
<proteinExistence type="predicted"/>
<dbReference type="EMBL" id="JARGYT010000029">
    <property type="protein sequence ID" value="MDZ5762236.1"/>
    <property type="molecule type" value="Genomic_DNA"/>
</dbReference>
<evidence type="ECO:0000313" key="1">
    <source>
        <dbReference type="EMBL" id="MDZ5762236.1"/>
    </source>
</evidence>
<organism evidence="1 2">
    <name type="scientific">Candidatus Cyrtobacter comes</name>
    <dbReference type="NCBI Taxonomy" id="675776"/>
    <lineage>
        <taxon>Bacteria</taxon>
        <taxon>Pseudomonadati</taxon>
        <taxon>Pseudomonadota</taxon>
        <taxon>Alphaproteobacteria</taxon>
        <taxon>Rickettsiales</taxon>
        <taxon>Candidatus Midichloriaceae</taxon>
        <taxon>Candidatus Cyrtobacter</taxon>
    </lineage>
</organism>
<name>A0ABU5L7Y3_9RICK</name>
<comment type="caution">
    <text evidence="1">The sequence shown here is derived from an EMBL/GenBank/DDBJ whole genome shotgun (WGS) entry which is preliminary data.</text>
</comment>
<gene>
    <name evidence="1" type="ORF">Cyrtocomes_00611</name>
</gene>
<evidence type="ECO:0000313" key="2">
    <source>
        <dbReference type="Proteomes" id="UP001293791"/>
    </source>
</evidence>
<protein>
    <submittedName>
        <fullName evidence="1">IS630 family transposase domain protein</fullName>
    </submittedName>
</protein>
<keyword evidence="2" id="KW-1185">Reference proteome</keyword>
<accession>A0ABU5L7Y3</accession>
<sequence>MKAVLMPRTYSLKGKRCYGKHDWGAKGRTNAIGVLTTL</sequence>
<dbReference type="Proteomes" id="UP001293791">
    <property type="component" value="Unassembled WGS sequence"/>
</dbReference>